<dbReference type="RefSeq" id="WP_046275909.1">
    <property type="nucleotide sequence ID" value="NZ_UIGT01000001.1"/>
</dbReference>
<name>A0A9Q7ZQW4_9ENTR</name>
<organism evidence="2 3">
    <name type="scientific">Citrobacter youngae</name>
    <dbReference type="NCBI Taxonomy" id="133448"/>
    <lineage>
        <taxon>Bacteria</taxon>
        <taxon>Pseudomonadati</taxon>
        <taxon>Pseudomonadota</taxon>
        <taxon>Gammaproteobacteria</taxon>
        <taxon>Enterobacterales</taxon>
        <taxon>Enterobacteriaceae</taxon>
        <taxon>Citrobacter</taxon>
        <taxon>Citrobacter freundii complex</taxon>
    </lineage>
</organism>
<sequence length="104" mass="11599">MKKLFAAAIFLSVIPNAYALSHGDTATLKEGTFNCKKLTDFYEMISYIQDKDQQGMMGLITSGKCRLLKESMTVEIQNVDDKGFVFFITPGGHGGWSATQFFKE</sequence>
<accession>A0A9Q7ZQW4</accession>
<feature type="signal peptide" evidence="1">
    <location>
        <begin position="1"/>
        <end position="19"/>
    </location>
</feature>
<feature type="chain" id="PRO_5040201519" description="Outer membrane protein" evidence="1">
    <location>
        <begin position="20"/>
        <end position="104"/>
    </location>
</feature>
<evidence type="ECO:0000313" key="3">
    <source>
        <dbReference type="Proteomes" id="UP000255286"/>
    </source>
</evidence>
<evidence type="ECO:0000256" key="1">
    <source>
        <dbReference type="SAM" id="SignalP"/>
    </source>
</evidence>
<proteinExistence type="predicted"/>
<protein>
    <recommendedName>
        <fullName evidence="4">Outer membrane protein</fullName>
    </recommendedName>
</protein>
<dbReference type="AlphaFoldDB" id="A0A9Q7ZQW4"/>
<evidence type="ECO:0008006" key="4">
    <source>
        <dbReference type="Google" id="ProtNLM"/>
    </source>
</evidence>
<dbReference type="Proteomes" id="UP000255286">
    <property type="component" value="Unassembled WGS sequence"/>
</dbReference>
<keyword evidence="1" id="KW-0732">Signal</keyword>
<reference evidence="2 3" key="1">
    <citation type="submission" date="2018-06" db="EMBL/GenBank/DDBJ databases">
        <authorList>
            <consortium name="Pathogen Informatics"/>
            <person name="Doyle S."/>
        </authorList>
    </citation>
    <scope>NUCLEOTIDE SEQUENCE [LARGE SCALE GENOMIC DNA]</scope>
    <source>
        <strain evidence="2 3">NCTC8782</strain>
    </source>
</reference>
<evidence type="ECO:0000313" key="2">
    <source>
        <dbReference type="EMBL" id="SUX80551.1"/>
    </source>
</evidence>
<comment type="caution">
    <text evidence="2">The sequence shown here is derived from an EMBL/GenBank/DDBJ whole genome shotgun (WGS) entry which is preliminary data.</text>
</comment>
<gene>
    <name evidence="2" type="ORF">NCTC8782_03147</name>
</gene>
<dbReference type="EMBL" id="UIGT01000001">
    <property type="protein sequence ID" value="SUX80551.1"/>
    <property type="molecule type" value="Genomic_DNA"/>
</dbReference>